<dbReference type="InterPro" id="IPR011989">
    <property type="entry name" value="ARM-like"/>
</dbReference>
<feature type="domain" description="BP28 C-terminal" evidence="13">
    <location>
        <begin position="1506"/>
        <end position="1663"/>
    </location>
</feature>
<dbReference type="Proteomes" id="UP001456524">
    <property type="component" value="Unassembled WGS sequence"/>
</dbReference>
<evidence type="ECO:0000256" key="7">
    <source>
        <dbReference type="ARBA" id="ARBA00023242"/>
    </source>
</evidence>
<evidence type="ECO:0000256" key="10">
    <source>
        <dbReference type="PROSITE-ProRule" id="PRU00103"/>
    </source>
</evidence>
<comment type="function">
    <text evidence="9">Involved in nucleolar processing of pre-18S ribosomal RNA. Involved in ribosome biosynthesis.</text>
</comment>
<evidence type="ECO:0000256" key="5">
    <source>
        <dbReference type="ARBA" id="ARBA00022517"/>
    </source>
</evidence>
<dbReference type="Pfam" id="PF23243">
    <property type="entry name" value="HEAT_HEATR1"/>
    <property type="match status" value="1"/>
</dbReference>
<comment type="subunit">
    <text evidence="3 11">Component of the ribosomal small subunit (SSU) processome.</text>
</comment>
<dbReference type="Pfam" id="PF12397">
    <property type="entry name" value="U3snoRNP10"/>
    <property type="match status" value="1"/>
</dbReference>
<evidence type="ECO:0000313" key="15">
    <source>
        <dbReference type="Proteomes" id="UP001456524"/>
    </source>
</evidence>
<keyword evidence="8 11" id="KW-0687">Ribonucleoprotein</keyword>
<name>A0ABR1Y790_9PEZI</name>
<dbReference type="PANTHER" id="PTHR13457:SF1">
    <property type="entry name" value="HEAT REPEAT-CONTAINING PROTEIN 1"/>
    <property type="match status" value="1"/>
</dbReference>
<evidence type="ECO:0000256" key="12">
    <source>
        <dbReference type="SAM" id="Coils"/>
    </source>
</evidence>
<evidence type="ECO:0000256" key="2">
    <source>
        <dbReference type="ARBA" id="ARBA00010559"/>
    </source>
</evidence>
<evidence type="ECO:0000256" key="1">
    <source>
        <dbReference type="ARBA" id="ARBA00004604"/>
    </source>
</evidence>
<dbReference type="InterPro" id="IPR022125">
    <property type="entry name" value="U3snoRNP10_N"/>
</dbReference>
<sequence length="1794" mass="198588">MTSSLQQQLAAIAATSTHQLDIKAQKAAHSKSLLFEPKIAASQDFNTLYQICHEGFQELCLLDPRFTTFAQNLFSEQSKTEDRTQMTKAENEELDAVIEGFLGLVGARLLLRPAVKAVEWLVRRFRIHEYNTEFAILTFLPYHDHPVFLTLLSIVPRKISPTYRFLYPYMTSYQNPPRQTIVYTATHTPSFFSALNQYVLKVTKSHHQSPALLSFWASVATQAVDAQLDETKSGRGNIQRQREEDLLLRILPVLNEALSLKNAPELKIGCYMIMTVMASKASLDDKVLNGMMEAIVSSWSLDTLDGALVSVAILAQERQGAKLPKAVARGLLRLERLADRLLDLSQQCRSDRLAFGLVLTIIEKFGKSASSDTTSWLDVVEKTLQAQIYDDRQMAIIVKSLLVTIHRIDQAADVTAEQRDQLADLIIRLHQSEAIGRTVTKVIEDEGMDVEQLEMRLKIVMRPAIESKQETEDVDMDDSLPALPDASEDLVSALPAQSTEQSLLATHDSKLFAALSKAFLGCVSSEEKLKNFSHAPLLVDHDTLFLTFLARFWCESQPALARSSALRLATEHLSSLSDGSADFQGLIPYVLNALSDKSAGVRRAAAGLAATVTSKTAKKGSKTSSWAQHSIYGSSSKSIKWLSPEDAFKILSTAVVPNLEECILDGNHIKHVLQSAVDDHAHKHAGSPAHGPEFKSALRAGLCNFLSSHAVNTPLLRVRLGLLSFFDGVGKSASAARVQVVLPAVEKWLSLSQAEATSICKLESLDLLEVDRSHLRAIGSRDAEGVQLLQKIIGGQFGSDRSNIRQAAFERLRAIWPSLKVNIKQEAAQSLLDLALDPSESAAAQSKRENALETLRAVDLPTQALVSFLDSVPTAVQLPENPPASKRRRTSKAEMARFDVRDTEDTTKAIGKLTLVLELVEGSSPENHPELLRGLFQILGELQQYKIQTQSSLVYLQSLIITSLLAIVDQLKTTSETIDQFAIRADLLVDCVRQNANPQVQNSALLLISSLATSVPDTVLHSVMPIFTFMSSSTLRQTDEYSAHVIDQTISRVIPPLAASLRKRKRDLVLGAAELLLSFTAAYEHIPLHRRLSLFGQLTKTMGPDDSLFAIVAMLLERYPTDKAVKRFTVDLMRLFDPATNLKASKRYLDLVEDALQPKRTVSDALFSLNEKDPDQIQKAAVHLFESLADLLRDVQLHNKVLKALKDDNENAAAIRTVFTQLLERTIELSLKFKDTAILRDACGRVLSSILRLLPTPELVKSADSLLNHSNVEVRRTALKAVEAQAIEVKPNNVAARTALLEFLPRIISVITNTDDSNLKHTAVACIDQISEKFGKKDTSAVAMAAEAIAGEQSLGSTEDRLRIMSLLCLTSIVEILRDDFIPLIPKVLPKAFVYLEESIAAESKSSLHNAVYALLCAILEHIPFMFSGHHLDSALQLSHKSAAADLSEEADDNRQQFYLLVAQQVDAKEMFGAAERNWDSAVQAGYPAPKEHLAALHRAIEMRPKSIVVKNSQQLFEFLIKAFDLRRTKLMGTKVSDEDAEELIEEIEEAERQINTVATTTVMKLNDATFRPFFVRLVEWTASGLPKKEARGRMLRATSLFVFLDSFFDRLKSIVTGYSSYMLDLAAEVLGKTSEKSSEYVHLLESTLSALAKSFENDEDDFWTAPSHFSVISGPLLSLIPAFASQPLSESHIIPSLTALAVAANSPDHHKALNGAILKYMRSDSASTRLAAVKTEQALTEAIGEEWLGLLPEMLPFISELQEDEDEQVERETARWIRRIEEVLGESLEGMLQ</sequence>
<dbReference type="InterPro" id="IPR012954">
    <property type="entry name" value="BP28_C_dom"/>
</dbReference>
<keyword evidence="7 11" id="KW-0539">Nucleus</keyword>
<dbReference type="Pfam" id="PF08146">
    <property type="entry name" value="BP28CT"/>
    <property type="match status" value="1"/>
</dbReference>
<keyword evidence="12" id="KW-0175">Coiled coil</keyword>
<dbReference type="PANTHER" id="PTHR13457">
    <property type="entry name" value="BAP28"/>
    <property type="match status" value="1"/>
</dbReference>
<dbReference type="SMART" id="SM01036">
    <property type="entry name" value="BP28CT"/>
    <property type="match status" value="1"/>
</dbReference>
<dbReference type="PROSITE" id="PS50077">
    <property type="entry name" value="HEAT_REPEAT"/>
    <property type="match status" value="1"/>
</dbReference>
<reference evidence="14 15" key="1">
    <citation type="journal article" date="2022" name="G3 (Bethesda)">
        <title>Enemy or ally: a genomic approach to elucidate the lifestyle of Phyllosticta citrichinaensis.</title>
        <authorList>
            <person name="Buijs V.A."/>
            <person name="Groenewald J.Z."/>
            <person name="Haridas S."/>
            <person name="LaButti K.M."/>
            <person name="Lipzen A."/>
            <person name="Martin F.M."/>
            <person name="Barry K."/>
            <person name="Grigoriev I.V."/>
            <person name="Crous P.W."/>
            <person name="Seidl M.F."/>
        </authorList>
    </citation>
    <scope>NUCLEOTIDE SEQUENCE [LARGE SCALE GENOMIC DNA]</scope>
    <source>
        <strain evidence="14 15">CBS 129764</strain>
    </source>
</reference>
<dbReference type="Gene3D" id="1.25.10.10">
    <property type="entry name" value="Leucine-rich Repeat Variant"/>
    <property type="match status" value="2"/>
</dbReference>
<accession>A0ABR1Y790</accession>
<comment type="subcellular location">
    <subcellularLocation>
        <location evidence="1 11">Nucleus</location>
        <location evidence="1 11">Nucleolus</location>
    </subcellularLocation>
</comment>
<evidence type="ECO:0000256" key="4">
    <source>
        <dbReference type="ARBA" id="ARBA00015399"/>
    </source>
</evidence>
<proteinExistence type="inferred from homology"/>
<dbReference type="EMBL" id="JBBWUH010000001">
    <property type="protein sequence ID" value="KAK8177626.1"/>
    <property type="molecule type" value="Genomic_DNA"/>
</dbReference>
<protein>
    <recommendedName>
        <fullName evidence="4 11">U3 small nucleolar RNA-associated protein 10</fullName>
    </recommendedName>
</protein>
<evidence type="ECO:0000259" key="13">
    <source>
        <dbReference type="SMART" id="SM01036"/>
    </source>
</evidence>
<evidence type="ECO:0000256" key="6">
    <source>
        <dbReference type="ARBA" id="ARBA00022552"/>
    </source>
</evidence>
<evidence type="ECO:0000256" key="11">
    <source>
        <dbReference type="RuleBase" id="RU367065"/>
    </source>
</evidence>
<dbReference type="InterPro" id="IPR021133">
    <property type="entry name" value="HEAT_type_2"/>
</dbReference>
<dbReference type="InterPro" id="IPR056473">
    <property type="entry name" value="HEAT_Utp10/HEAT1"/>
</dbReference>
<feature type="coiled-coil region" evidence="12">
    <location>
        <begin position="1534"/>
        <end position="1561"/>
    </location>
</feature>
<evidence type="ECO:0000256" key="8">
    <source>
        <dbReference type="ARBA" id="ARBA00023274"/>
    </source>
</evidence>
<evidence type="ECO:0000313" key="14">
    <source>
        <dbReference type="EMBL" id="KAK8177626.1"/>
    </source>
</evidence>
<dbReference type="InterPro" id="IPR040191">
    <property type="entry name" value="UTP10"/>
</dbReference>
<dbReference type="SUPFAM" id="SSF48371">
    <property type="entry name" value="ARM repeat"/>
    <property type="match status" value="2"/>
</dbReference>
<evidence type="ECO:0000256" key="3">
    <source>
        <dbReference type="ARBA" id="ARBA00011399"/>
    </source>
</evidence>
<dbReference type="InterPro" id="IPR016024">
    <property type="entry name" value="ARM-type_fold"/>
</dbReference>
<organism evidence="14 15">
    <name type="scientific">Phyllosticta citrichinensis</name>
    <dbReference type="NCBI Taxonomy" id="1130410"/>
    <lineage>
        <taxon>Eukaryota</taxon>
        <taxon>Fungi</taxon>
        <taxon>Dikarya</taxon>
        <taxon>Ascomycota</taxon>
        <taxon>Pezizomycotina</taxon>
        <taxon>Dothideomycetes</taxon>
        <taxon>Dothideomycetes incertae sedis</taxon>
        <taxon>Botryosphaeriales</taxon>
        <taxon>Phyllostictaceae</taxon>
        <taxon>Phyllosticta</taxon>
    </lineage>
</organism>
<keyword evidence="5 11" id="KW-0690">Ribosome biogenesis</keyword>
<keyword evidence="6 11" id="KW-0698">rRNA processing</keyword>
<gene>
    <name evidence="14" type="ORF">IWX90DRAFT_447850</name>
</gene>
<comment type="caution">
    <text evidence="14">The sequence shown here is derived from an EMBL/GenBank/DDBJ whole genome shotgun (WGS) entry which is preliminary data.</text>
</comment>
<evidence type="ECO:0000256" key="9">
    <source>
        <dbReference type="ARBA" id="ARBA00025076"/>
    </source>
</evidence>
<comment type="similarity">
    <text evidence="2 11">Belongs to the HEATR1/UTP10 family.</text>
</comment>
<feature type="repeat" description="HEAT" evidence="10">
    <location>
        <begin position="1755"/>
        <end position="1788"/>
    </location>
</feature>
<keyword evidence="15" id="KW-1185">Reference proteome</keyword>